<reference evidence="1" key="1">
    <citation type="submission" date="2018-05" db="EMBL/GenBank/DDBJ databases">
        <authorList>
            <person name="Lanie J.A."/>
            <person name="Ng W.-L."/>
            <person name="Kazmierczak K.M."/>
            <person name="Andrzejewski T.M."/>
            <person name="Davidsen T.M."/>
            <person name="Wayne K.J."/>
            <person name="Tettelin H."/>
            <person name="Glass J.I."/>
            <person name="Rusch D."/>
            <person name="Podicherti R."/>
            <person name="Tsui H.-C.T."/>
            <person name="Winkler M.E."/>
        </authorList>
    </citation>
    <scope>NUCLEOTIDE SEQUENCE</scope>
</reference>
<accession>A0A382PRB0</accession>
<dbReference type="AlphaFoldDB" id="A0A382PRB0"/>
<sequence>MEIVTFFQIEAKQTKKVKHSHLTDKIVYTERSSRTGEKVLIIYL</sequence>
<organism evidence="1">
    <name type="scientific">marine metagenome</name>
    <dbReference type="NCBI Taxonomy" id="408172"/>
    <lineage>
        <taxon>unclassified sequences</taxon>
        <taxon>metagenomes</taxon>
        <taxon>ecological metagenomes</taxon>
    </lineage>
</organism>
<name>A0A382PRB0_9ZZZZ</name>
<dbReference type="EMBL" id="UINC01108887">
    <property type="protein sequence ID" value="SVC75320.1"/>
    <property type="molecule type" value="Genomic_DNA"/>
</dbReference>
<proteinExistence type="predicted"/>
<protein>
    <submittedName>
        <fullName evidence="1">Uncharacterized protein</fullName>
    </submittedName>
</protein>
<gene>
    <name evidence="1" type="ORF">METZ01_LOCUS328174</name>
</gene>
<evidence type="ECO:0000313" key="1">
    <source>
        <dbReference type="EMBL" id="SVC75320.1"/>
    </source>
</evidence>